<protein>
    <submittedName>
        <fullName evidence="5">Transcriptional regulator</fullName>
    </submittedName>
</protein>
<dbReference type="PROSITE" id="PS50005">
    <property type="entry name" value="TPR"/>
    <property type="match status" value="1"/>
</dbReference>
<feature type="domain" description="OmpR/PhoB-type" evidence="4">
    <location>
        <begin position="14"/>
        <end position="112"/>
    </location>
</feature>
<dbReference type="InterPro" id="IPR036388">
    <property type="entry name" value="WH-like_DNA-bd_sf"/>
</dbReference>
<name>A0A1G6V2T8_9GAMM</name>
<feature type="DNA-binding region" description="OmpR/PhoB-type" evidence="3">
    <location>
        <begin position="14"/>
        <end position="112"/>
    </location>
</feature>
<evidence type="ECO:0000313" key="6">
    <source>
        <dbReference type="Proteomes" id="UP000199603"/>
    </source>
</evidence>
<accession>A0A1G6V2T8</accession>
<evidence type="ECO:0000313" key="5">
    <source>
        <dbReference type="EMBL" id="SDD47245.1"/>
    </source>
</evidence>
<dbReference type="EMBL" id="FNAG01000002">
    <property type="protein sequence ID" value="SDD47245.1"/>
    <property type="molecule type" value="Genomic_DNA"/>
</dbReference>
<dbReference type="Gene3D" id="1.10.10.10">
    <property type="entry name" value="Winged helix-like DNA-binding domain superfamily/Winged helix DNA-binding domain"/>
    <property type="match status" value="1"/>
</dbReference>
<keyword evidence="1 3" id="KW-0238">DNA-binding</keyword>
<dbReference type="InterPro" id="IPR019734">
    <property type="entry name" value="TPR_rpt"/>
</dbReference>
<dbReference type="InterPro" id="IPR027417">
    <property type="entry name" value="P-loop_NTPase"/>
</dbReference>
<dbReference type="GO" id="GO:0006355">
    <property type="term" value="P:regulation of DNA-templated transcription"/>
    <property type="evidence" value="ECO:0007669"/>
    <property type="project" value="InterPro"/>
</dbReference>
<keyword evidence="2" id="KW-0802">TPR repeat</keyword>
<dbReference type="Pfam" id="PF20703">
    <property type="entry name" value="nSTAND1"/>
    <property type="match status" value="1"/>
</dbReference>
<organism evidence="5 6">
    <name type="scientific">Aquimonas voraii</name>
    <dbReference type="NCBI Taxonomy" id="265719"/>
    <lineage>
        <taxon>Bacteria</taxon>
        <taxon>Pseudomonadati</taxon>
        <taxon>Pseudomonadota</taxon>
        <taxon>Gammaproteobacteria</taxon>
        <taxon>Lysobacterales</taxon>
        <taxon>Lysobacteraceae</taxon>
        <taxon>Aquimonas</taxon>
    </lineage>
</organism>
<keyword evidence="6" id="KW-1185">Reference proteome</keyword>
<dbReference type="SMART" id="SM00862">
    <property type="entry name" value="Trans_reg_C"/>
    <property type="match status" value="1"/>
</dbReference>
<dbReference type="InterPro" id="IPR016032">
    <property type="entry name" value="Sig_transdc_resp-reg_C-effctor"/>
</dbReference>
<dbReference type="InterPro" id="IPR049052">
    <property type="entry name" value="nSTAND1"/>
</dbReference>
<dbReference type="CDD" id="cd00383">
    <property type="entry name" value="trans_reg_C"/>
    <property type="match status" value="1"/>
</dbReference>
<evidence type="ECO:0000259" key="4">
    <source>
        <dbReference type="PROSITE" id="PS51755"/>
    </source>
</evidence>
<dbReference type="GO" id="GO:0003677">
    <property type="term" value="F:DNA binding"/>
    <property type="evidence" value="ECO:0007669"/>
    <property type="project" value="UniProtKB-UniRule"/>
</dbReference>
<dbReference type="Pfam" id="PF00486">
    <property type="entry name" value="Trans_reg_C"/>
    <property type="match status" value="1"/>
</dbReference>
<dbReference type="InterPro" id="IPR001867">
    <property type="entry name" value="OmpR/PhoB-type_DNA-bd"/>
</dbReference>
<dbReference type="SUPFAM" id="SSF52540">
    <property type="entry name" value="P-loop containing nucleoside triphosphate hydrolases"/>
    <property type="match status" value="1"/>
</dbReference>
<dbReference type="PANTHER" id="PTHR47691">
    <property type="entry name" value="REGULATOR-RELATED"/>
    <property type="match status" value="1"/>
</dbReference>
<gene>
    <name evidence="5" type="ORF">SAMN04488509_102591</name>
</gene>
<evidence type="ECO:0000256" key="2">
    <source>
        <dbReference type="PROSITE-ProRule" id="PRU00339"/>
    </source>
</evidence>
<dbReference type="STRING" id="265719.SAMN04488509_102591"/>
<dbReference type="Gene3D" id="1.25.40.10">
    <property type="entry name" value="Tetratricopeptide repeat domain"/>
    <property type="match status" value="1"/>
</dbReference>
<evidence type="ECO:0000256" key="1">
    <source>
        <dbReference type="ARBA" id="ARBA00023125"/>
    </source>
</evidence>
<dbReference type="RefSeq" id="WP_091240769.1">
    <property type="nucleotide sequence ID" value="NZ_FNAG01000002.1"/>
</dbReference>
<dbReference type="AlphaFoldDB" id="A0A1G6V2T8"/>
<evidence type="ECO:0000256" key="3">
    <source>
        <dbReference type="PROSITE-ProRule" id="PRU01091"/>
    </source>
</evidence>
<dbReference type="PROSITE" id="PS51755">
    <property type="entry name" value="OMPR_PHOB"/>
    <property type="match status" value="1"/>
</dbReference>
<proteinExistence type="predicted"/>
<dbReference type="GO" id="GO:0000160">
    <property type="term" value="P:phosphorelay signal transduction system"/>
    <property type="evidence" value="ECO:0007669"/>
    <property type="project" value="InterPro"/>
</dbReference>
<dbReference type="OrthoDB" id="1971692at2"/>
<sequence length="1113" mass="122738">MSSRSDRPSALAAATRFHLADLCVEPQRLRVLREAHTITLEPRQMEVLVALCEQAGEVVSAEQLLIDVWHGSFYGDNPVHKCIAQLRQRLGDDSRQPRYIQTIRKRGYRLLAPVTLPEGGLPRPALLQDWSGDSPYVGLQAFESRHAPVFFGRSAATAEVLQALRRQVDVQRRLVLLSGSSGCGKSSLVSAGVLPLLTQAGGFQGLRAESVARCDLGRCRGGDLLQKLAESLCQWSLCGRPVFLASEQAEVMADLRSGGGFVARRLQDAWARRGERRGEGSERTILLLVVDHAEAAVATPGMRAQDRADLGRALQQLCGLERMAVLAVTRSDFFPRLVECVPQLVDLKGQGGHVDLLPPRASEIARIIRWPAAMAGLRFEEEAASGSRLDDVLRDAAMLQPDALPLLQHCLNRLYEGRSEGGLLGFQCYRGFGGLEGALAHRAEEVFLALPEAARAQLDAVLRGVVVMQADSDAVTARALPREELTSPHAVELVDALVRARLFVAELHQGEAVLRVAHEALLRQWPRVVAWIAENRGLLQGRNRLQRAAQHWAREQRRDDHLLNPGRPLEEARDVARRLPRALSKLEWAFLRASEASSRRGRRVRWVGMASLLVVACFAVASAWQAQRAQERAEQRREQAKELVGFLLGEVADSLRASGSLTLLEGVSGVALNYLEGLPQSEMRLRESIVHAQALRTVGEVLFGQARFEEAGLAFVRAETAIGRALAMDSGSREAHRESGTVAYWRGYLAYRERRFEETRRHWEAYFSTAERLVALDPGDEGALLELSYALNNLGSLAHRQRRIEDALALFARAVDLKRDLVARKPRQASLQFELVDSLSWLSTSQESAGQFESAALGYAEQIATLRALLGQDPGADAWRRRLATALLRQSQLALDTGHTDLARAAVDESESLLLALTQARPENQIWRRDLAHAQTHAAWVMQLAGQAAEASGRLNGARATLAPLMQVDSALPEWRLLDAVIQLRLAQLQAPEAGLQAGKPAVAELEAFHARYPEDLQAAVMLAEALLWRGDTQQALQAAAAASDWLRARALLADAAPSSRDRRLLDVWVRLHSRLGRENEATAALAWLHGIGYRQPDFIRFHPQPLHMGAAQ</sequence>
<dbReference type="SUPFAM" id="SSF48452">
    <property type="entry name" value="TPR-like"/>
    <property type="match status" value="1"/>
</dbReference>
<feature type="repeat" description="TPR" evidence="2">
    <location>
        <begin position="788"/>
        <end position="821"/>
    </location>
</feature>
<reference evidence="5 6" key="1">
    <citation type="submission" date="2016-10" db="EMBL/GenBank/DDBJ databases">
        <authorList>
            <person name="de Groot N.N."/>
        </authorList>
    </citation>
    <scope>NUCLEOTIDE SEQUENCE [LARGE SCALE GENOMIC DNA]</scope>
    <source>
        <strain evidence="5 6">DSM 16957</strain>
    </source>
</reference>
<dbReference type="InterPro" id="IPR011990">
    <property type="entry name" value="TPR-like_helical_dom_sf"/>
</dbReference>
<dbReference type="PANTHER" id="PTHR47691:SF3">
    <property type="entry name" value="HTH-TYPE TRANSCRIPTIONAL REGULATOR RV0890C-RELATED"/>
    <property type="match status" value="1"/>
</dbReference>
<dbReference type="Proteomes" id="UP000199603">
    <property type="component" value="Unassembled WGS sequence"/>
</dbReference>
<dbReference type="SUPFAM" id="SSF46894">
    <property type="entry name" value="C-terminal effector domain of the bipartite response regulators"/>
    <property type="match status" value="1"/>
</dbReference>